<proteinExistence type="predicted"/>
<gene>
    <name evidence="8" type="ORF">GETHOR_16000</name>
</gene>
<dbReference type="InterPro" id="IPR052016">
    <property type="entry name" value="Bact_Sigma-Reg"/>
</dbReference>
<dbReference type="Gene3D" id="6.10.340.10">
    <property type="match status" value="1"/>
</dbReference>
<keyword evidence="3" id="KW-0808">Transferase</keyword>
<name>A0ABN6V067_9BACT</name>
<accession>A0ABN6V067</accession>
<dbReference type="Gene3D" id="3.30.565.10">
    <property type="entry name" value="Histidine kinase-like ATPase, C-terminal domain"/>
    <property type="match status" value="1"/>
</dbReference>
<evidence type="ECO:0000256" key="6">
    <source>
        <dbReference type="SAM" id="Phobius"/>
    </source>
</evidence>
<keyword evidence="9" id="KW-1185">Reference proteome</keyword>
<keyword evidence="4" id="KW-0418">Kinase</keyword>
<keyword evidence="6" id="KW-0812">Transmembrane</keyword>
<evidence type="ECO:0000256" key="4">
    <source>
        <dbReference type="ARBA" id="ARBA00022777"/>
    </source>
</evidence>
<comment type="subcellular location">
    <subcellularLocation>
        <location evidence="1">Membrane</location>
    </subcellularLocation>
</comment>
<reference evidence="9" key="1">
    <citation type="journal article" date="2023" name="Int. J. Syst. Evol. Microbiol.">
        <title>Mesoterricola silvestris gen. nov., sp. nov., Mesoterricola sediminis sp. nov., Geothrix oryzae sp. nov., Geothrix edaphica sp. nov., Geothrix rubra sp. nov., and Geothrix limicola sp. nov., six novel members of Acidobacteriota isolated from soils.</title>
        <authorList>
            <person name="Itoh H."/>
            <person name="Sugisawa Y."/>
            <person name="Mise K."/>
            <person name="Xu Z."/>
            <person name="Kuniyasu M."/>
            <person name="Ushijima N."/>
            <person name="Kawano K."/>
            <person name="Kobayashi E."/>
            <person name="Shiratori Y."/>
            <person name="Masuda Y."/>
            <person name="Senoo K."/>
        </authorList>
    </citation>
    <scope>NUCLEOTIDE SEQUENCE [LARGE SCALE GENOMIC DNA]</scope>
    <source>
        <strain evidence="9">Red222</strain>
    </source>
</reference>
<evidence type="ECO:0000259" key="7">
    <source>
        <dbReference type="PROSITE" id="PS50885"/>
    </source>
</evidence>
<dbReference type="SMART" id="SM00331">
    <property type="entry name" value="PP2C_SIG"/>
    <property type="match status" value="1"/>
</dbReference>
<keyword evidence="5" id="KW-0378">Hydrolase</keyword>
<dbReference type="CDD" id="cd18774">
    <property type="entry name" value="PDC2_HK_sensor"/>
    <property type="match status" value="1"/>
</dbReference>
<evidence type="ECO:0000313" key="9">
    <source>
        <dbReference type="Proteomes" id="UP001242010"/>
    </source>
</evidence>
<dbReference type="InterPro" id="IPR003594">
    <property type="entry name" value="HATPase_dom"/>
</dbReference>
<dbReference type="Pfam" id="PF00672">
    <property type="entry name" value="HAMP"/>
    <property type="match status" value="1"/>
</dbReference>
<dbReference type="PANTHER" id="PTHR43156:SF2">
    <property type="entry name" value="STAGE II SPORULATION PROTEIN E"/>
    <property type="match status" value="1"/>
</dbReference>
<evidence type="ECO:0000256" key="1">
    <source>
        <dbReference type="ARBA" id="ARBA00004370"/>
    </source>
</evidence>
<evidence type="ECO:0000256" key="2">
    <source>
        <dbReference type="ARBA" id="ARBA00022553"/>
    </source>
</evidence>
<dbReference type="Pfam" id="PF07228">
    <property type="entry name" value="SpoIIE"/>
    <property type="match status" value="1"/>
</dbReference>
<feature type="domain" description="HAMP" evidence="7">
    <location>
        <begin position="313"/>
        <end position="366"/>
    </location>
</feature>
<organism evidence="8 9">
    <name type="scientific">Geothrix oryzae</name>
    <dbReference type="NCBI Taxonomy" id="2927975"/>
    <lineage>
        <taxon>Bacteria</taxon>
        <taxon>Pseudomonadati</taxon>
        <taxon>Acidobacteriota</taxon>
        <taxon>Holophagae</taxon>
        <taxon>Holophagales</taxon>
        <taxon>Holophagaceae</taxon>
        <taxon>Geothrix</taxon>
    </lineage>
</organism>
<dbReference type="Gene3D" id="3.30.450.20">
    <property type="entry name" value="PAS domain"/>
    <property type="match status" value="1"/>
</dbReference>
<dbReference type="RefSeq" id="WP_286353222.1">
    <property type="nucleotide sequence ID" value="NZ_AP027079.1"/>
</dbReference>
<dbReference type="InterPro" id="IPR003660">
    <property type="entry name" value="HAMP_dom"/>
</dbReference>
<keyword evidence="6" id="KW-0472">Membrane</keyword>
<dbReference type="SUPFAM" id="SSF81606">
    <property type="entry name" value="PP2C-like"/>
    <property type="match status" value="1"/>
</dbReference>
<protein>
    <recommendedName>
        <fullName evidence="7">HAMP domain-containing protein</fullName>
    </recommendedName>
</protein>
<dbReference type="PROSITE" id="PS50885">
    <property type="entry name" value="HAMP"/>
    <property type="match status" value="1"/>
</dbReference>
<dbReference type="EMBL" id="AP027079">
    <property type="protein sequence ID" value="BDU69499.1"/>
    <property type="molecule type" value="Genomic_DNA"/>
</dbReference>
<sequence length="793" mass="85610">MSPRHFGIQRKIFVAFGLFFSMVVAGGGWAVARYFTAVSRARIEQHQLNEVTLLAQAVDETIAFYQQCLEAAAREIPPRALRDRRSATSWLQARTSLRTTFPNGVFLVGPDGRLLTEAAGTPQGALAPAPLRPFLDAVLANRQARVSPAYAPAFAPASAGGPAVLMAVPLLGKDGRVLAVLAGGIDLLHDDFLGGIAHKQLPDSGSLQLFDSTRRVLIHPDSARLMKSFAPPEPSQLFDRALQGFEGSGERVNAAGVPTISSVKRLRAMDGVLVASLPVAEALRPVERLRSYLKLSVALVVAMSLFLTWLISHRLADNLEDITHQVRALGDLPAGNRIIRIRGNDEVSVLAGSFNAMIGRLEAKERSLTRARAETDEELAITKHLLWRLVEPGLRALPPGFHMETLQTRRINGDACTYRQGLPGVHFGFLCDATGHGLAAGVSTLPAVQAFLSMANRNIPLDTVYRQINAGLREMLPTGRFVCLLLMRLDVHKGTLSVLNAGLPDALLLPRRGPSRRIASHNLPAGVVDQLDPPVVEQIAVSEGDRLFAFTDGLQDMLGDRLPSILASSEELPFPGCRKVIQEALAADGLDREQQDDASWALWEVPAPASAQLSSAARPAGDSAEPLRTTFALDFTLNPREQTIREFLPDCLRLLGNQGLPSGPSQRLALALTEALANAVDHGLLRLDPRLKEEGIEAYEAARKVGLKALTNGAVSLRISLRAGPLAEIREIAVEVEDSGPGFDWRAWQDQADRAGQAEPSAIGRGLLTLRALSPDLRFNEAGNALHFTLPCG</sequence>
<dbReference type="PANTHER" id="PTHR43156">
    <property type="entry name" value="STAGE II SPORULATION PROTEIN E-RELATED"/>
    <property type="match status" value="1"/>
</dbReference>
<evidence type="ECO:0000256" key="5">
    <source>
        <dbReference type="ARBA" id="ARBA00022801"/>
    </source>
</evidence>
<dbReference type="InterPro" id="IPR036457">
    <property type="entry name" value="PPM-type-like_dom_sf"/>
</dbReference>
<dbReference type="InterPro" id="IPR001932">
    <property type="entry name" value="PPM-type_phosphatase-like_dom"/>
</dbReference>
<dbReference type="Pfam" id="PF13581">
    <property type="entry name" value="HATPase_c_2"/>
    <property type="match status" value="1"/>
</dbReference>
<keyword evidence="6" id="KW-1133">Transmembrane helix</keyword>
<dbReference type="Gene3D" id="3.60.40.10">
    <property type="entry name" value="PPM-type phosphatase domain"/>
    <property type="match status" value="1"/>
</dbReference>
<keyword evidence="2" id="KW-0597">Phosphoprotein</keyword>
<evidence type="ECO:0000256" key="3">
    <source>
        <dbReference type="ARBA" id="ARBA00022679"/>
    </source>
</evidence>
<dbReference type="CDD" id="cd06225">
    <property type="entry name" value="HAMP"/>
    <property type="match status" value="1"/>
</dbReference>
<dbReference type="InterPro" id="IPR036890">
    <property type="entry name" value="HATPase_C_sf"/>
</dbReference>
<feature type="transmembrane region" description="Helical" evidence="6">
    <location>
        <begin position="12"/>
        <end position="32"/>
    </location>
</feature>
<dbReference type="Proteomes" id="UP001242010">
    <property type="component" value="Chromosome"/>
</dbReference>
<evidence type="ECO:0000313" key="8">
    <source>
        <dbReference type="EMBL" id="BDU69499.1"/>
    </source>
</evidence>